<feature type="region of interest" description="Disordered" evidence="1">
    <location>
        <begin position="367"/>
        <end position="397"/>
    </location>
</feature>
<organism evidence="2 3">
    <name type="scientific">Penicillium olsonii</name>
    <dbReference type="NCBI Taxonomy" id="99116"/>
    <lineage>
        <taxon>Eukaryota</taxon>
        <taxon>Fungi</taxon>
        <taxon>Dikarya</taxon>
        <taxon>Ascomycota</taxon>
        <taxon>Pezizomycotina</taxon>
        <taxon>Eurotiomycetes</taxon>
        <taxon>Eurotiomycetidae</taxon>
        <taxon>Eurotiales</taxon>
        <taxon>Aspergillaceae</taxon>
        <taxon>Penicillium</taxon>
    </lineage>
</organism>
<feature type="compositionally biased region" description="Low complexity" evidence="1">
    <location>
        <begin position="181"/>
        <end position="190"/>
    </location>
</feature>
<feature type="compositionally biased region" description="Low complexity" evidence="1">
    <location>
        <begin position="135"/>
        <end position="147"/>
    </location>
</feature>
<sequence>MGSTEVSSRPKLYQNSVTMWQRQKQDWIDRSTIAFNKSKNRAQQSTMDAWNNSKNRAQQSTMGAWNSSKTRCQRTTMGAWHKSADSLYNSKDRAQQSARAMVDRSVSRWNESADQMHQAIRVKRSEDPEMRPRQSNDTTSSPSSPDSTKSRSRFYAQSNISTVSSATTAVEVPTKTQPIQPASAVKSSASPKEQIGALYNAASATSLLVDQTRRLRDDRSHILGEIELDWVNSTITEADETSNNLSSFIQPFWVAHCKEADDEALERKIWTRRDIQRALKKESRMLQAHSKVETVFGHLASLPAEMNISSAELKDVEVLALHGISELPTTRVVSVAELPGDSLPVLNNYAELSSPMAIPTIVVTQHDGDEDDDISMRGRSSPPSYEISEVEGVHEIR</sequence>
<evidence type="ECO:0000256" key="1">
    <source>
        <dbReference type="SAM" id="MobiDB-lite"/>
    </source>
</evidence>
<gene>
    <name evidence="2" type="ORF">POLS_LOCUS6888</name>
</gene>
<evidence type="ECO:0000313" key="2">
    <source>
        <dbReference type="EMBL" id="CAG8178991.1"/>
    </source>
</evidence>
<feature type="region of interest" description="Disordered" evidence="1">
    <location>
        <begin position="91"/>
        <end position="190"/>
    </location>
</feature>
<feature type="compositionally biased region" description="Polar residues" evidence="1">
    <location>
        <begin position="155"/>
        <end position="180"/>
    </location>
</feature>
<feature type="compositionally biased region" description="Basic and acidic residues" evidence="1">
    <location>
        <begin position="123"/>
        <end position="134"/>
    </location>
</feature>
<evidence type="ECO:0000313" key="3">
    <source>
        <dbReference type="Proteomes" id="UP001153618"/>
    </source>
</evidence>
<dbReference type="OrthoDB" id="4364947at2759"/>
<reference evidence="2" key="1">
    <citation type="submission" date="2021-07" db="EMBL/GenBank/DDBJ databases">
        <authorList>
            <person name="Branca A.L. A."/>
        </authorList>
    </citation>
    <scope>NUCLEOTIDE SEQUENCE</scope>
</reference>
<dbReference type="AlphaFoldDB" id="A0A9W4I0A6"/>
<dbReference type="EMBL" id="CAJVOS010000038">
    <property type="protein sequence ID" value="CAG8178991.1"/>
    <property type="molecule type" value="Genomic_DNA"/>
</dbReference>
<accession>A0A9W4I0A6</accession>
<proteinExistence type="predicted"/>
<protein>
    <submittedName>
        <fullName evidence="2">Uncharacterized protein</fullName>
    </submittedName>
</protein>
<name>A0A9W4I0A6_PENOL</name>
<dbReference type="Proteomes" id="UP001153618">
    <property type="component" value="Unassembled WGS sequence"/>
</dbReference>
<comment type="caution">
    <text evidence="2">The sequence shown here is derived from an EMBL/GenBank/DDBJ whole genome shotgun (WGS) entry which is preliminary data.</text>
</comment>
<keyword evidence="3" id="KW-1185">Reference proteome</keyword>